<dbReference type="EMBL" id="JAUTXT010000014">
    <property type="protein sequence ID" value="KAK3675431.1"/>
    <property type="molecule type" value="Genomic_DNA"/>
</dbReference>
<evidence type="ECO:0000313" key="2">
    <source>
        <dbReference type="EMBL" id="KAK3675431.1"/>
    </source>
</evidence>
<evidence type="ECO:0000313" key="3">
    <source>
        <dbReference type="Proteomes" id="UP001274830"/>
    </source>
</evidence>
<organism evidence="2 3">
    <name type="scientific">Recurvomyces mirabilis</name>
    <dbReference type="NCBI Taxonomy" id="574656"/>
    <lineage>
        <taxon>Eukaryota</taxon>
        <taxon>Fungi</taxon>
        <taxon>Dikarya</taxon>
        <taxon>Ascomycota</taxon>
        <taxon>Pezizomycotina</taxon>
        <taxon>Dothideomycetes</taxon>
        <taxon>Dothideomycetidae</taxon>
        <taxon>Mycosphaerellales</taxon>
        <taxon>Teratosphaeriaceae</taxon>
        <taxon>Recurvomyces</taxon>
    </lineage>
</organism>
<keyword evidence="3" id="KW-1185">Reference proteome</keyword>
<evidence type="ECO:0000256" key="1">
    <source>
        <dbReference type="SAM" id="MobiDB-lite"/>
    </source>
</evidence>
<name>A0AAE0WPE1_9PEZI</name>
<feature type="compositionally biased region" description="Basic and acidic residues" evidence="1">
    <location>
        <begin position="241"/>
        <end position="251"/>
    </location>
</feature>
<dbReference type="Proteomes" id="UP001274830">
    <property type="component" value="Unassembled WGS sequence"/>
</dbReference>
<proteinExistence type="predicted"/>
<accession>A0AAE0WPE1</accession>
<comment type="caution">
    <text evidence="2">The sequence shown here is derived from an EMBL/GenBank/DDBJ whole genome shotgun (WGS) entry which is preliminary data.</text>
</comment>
<gene>
    <name evidence="2" type="ORF">LTR78_004514</name>
</gene>
<protein>
    <submittedName>
        <fullName evidence="2">Uncharacterized protein</fullName>
    </submittedName>
</protein>
<reference evidence="2" key="1">
    <citation type="submission" date="2023-07" db="EMBL/GenBank/DDBJ databases">
        <title>Black Yeasts Isolated from many extreme environments.</title>
        <authorList>
            <person name="Coleine C."/>
            <person name="Stajich J.E."/>
            <person name="Selbmann L."/>
        </authorList>
    </citation>
    <scope>NUCLEOTIDE SEQUENCE</scope>
    <source>
        <strain evidence="2">CCFEE 5485</strain>
    </source>
</reference>
<feature type="region of interest" description="Disordered" evidence="1">
    <location>
        <begin position="408"/>
        <end position="427"/>
    </location>
</feature>
<dbReference type="AlphaFoldDB" id="A0AAE0WPE1"/>
<feature type="region of interest" description="Disordered" evidence="1">
    <location>
        <begin position="1"/>
        <end position="43"/>
    </location>
</feature>
<feature type="region of interest" description="Disordered" evidence="1">
    <location>
        <begin position="221"/>
        <end position="286"/>
    </location>
</feature>
<sequence length="446" mass="49472">MAHSPSTFAGWGATTPPDETRDENPPSPTTRAHEITTGGMPYVPSLRYHMQPPHLERPRMTADHVLIGPHASSHFSSYRQSRESSQIRGTVKEIADVDASTVHSSDSSEGLMLPPLRRCLGREQKRHGIVFRPNELVTADEAFSMAKEAGVAEIEEAAEKRTFTHRASSAAGVVVTAGRNVKRKMSSWFRKDSALSGSDEEKLVEDQQDGSVCTAATDGLQSAQVDGGSEVHQGRPHSYRPGREAEAEGRRERAHTRASTTSAHPQSYRKNRFSRGAAETPEHLRPKLSDTEVVTQAQLQEMLELHVSEAYQRGRLDERAITSRFAKACGNTTNARDQAVVSDDLRRTVTEHKLATDRTWRYQEKHLRVVKSASSSRRRHWPFGGEVKKHRECVSSAGTLSENFWSGVQKAGKNPSAPAEEDDPDWPEAVRLASDVRMWGMGGAYY</sequence>